<dbReference type="PANTHER" id="PTHR15921:SF3">
    <property type="entry name" value="PRE-MRNA CLEAVAGE COMPLEX 2 PROTEIN PCF11"/>
    <property type="match status" value="1"/>
</dbReference>
<dbReference type="CDD" id="cd16982">
    <property type="entry name" value="CID_Pcf11"/>
    <property type="match status" value="1"/>
</dbReference>
<dbReference type="STRING" id="39966.A0A369JLV2"/>
<dbReference type="GO" id="GO:0006369">
    <property type="term" value="P:termination of RNA polymerase II transcription"/>
    <property type="evidence" value="ECO:0007669"/>
    <property type="project" value="InterPro"/>
</dbReference>
<protein>
    <submittedName>
        <fullName evidence="3">Uncharacterized protein C4G9.04c</fullName>
    </submittedName>
</protein>
<dbReference type="EMBL" id="LUEZ02000049">
    <property type="protein sequence ID" value="RDB22818.1"/>
    <property type="molecule type" value="Genomic_DNA"/>
</dbReference>
<dbReference type="GO" id="GO:0003729">
    <property type="term" value="F:mRNA binding"/>
    <property type="evidence" value="ECO:0007669"/>
    <property type="project" value="InterPro"/>
</dbReference>
<dbReference type="InterPro" id="IPR045154">
    <property type="entry name" value="PCF11-like"/>
</dbReference>
<dbReference type="FunFam" id="1.25.40.90:FF:000016">
    <property type="entry name" value="mRNA cleavage factor complex component Pcf11"/>
    <property type="match status" value="1"/>
</dbReference>
<dbReference type="InterPro" id="IPR054127">
    <property type="entry name" value="Pcf11_C"/>
</dbReference>
<dbReference type="InterPro" id="IPR008942">
    <property type="entry name" value="ENTH_VHS"/>
</dbReference>
<feature type="region of interest" description="Disordered" evidence="1">
    <location>
        <begin position="264"/>
        <end position="321"/>
    </location>
</feature>
<dbReference type="OrthoDB" id="2129491at2759"/>
<dbReference type="Gene3D" id="1.25.40.90">
    <property type="match status" value="1"/>
</dbReference>
<proteinExistence type="predicted"/>
<dbReference type="InParanoid" id="A0A369JLV2"/>
<dbReference type="GO" id="GO:0000993">
    <property type="term" value="F:RNA polymerase II complex binding"/>
    <property type="evidence" value="ECO:0007669"/>
    <property type="project" value="InterPro"/>
</dbReference>
<dbReference type="AlphaFoldDB" id="A0A369JLV2"/>
<dbReference type="PROSITE" id="PS51391">
    <property type="entry name" value="CID"/>
    <property type="match status" value="1"/>
</dbReference>
<gene>
    <name evidence="3" type="ORF">Hypma_010069</name>
</gene>
<dbReference type="FunCoup" id="A0A369JLV2">
    <property type="interactions" value="290"/>
</dbReference>
<evidence type="ECO:0000313" key="4">
    <source>
        <dbReference type="Proteomes" id="UP000076154"/>
    </source>
</evidence>
<dbReference type="InterPro" id="IPR006569">
    <property type="entry name" value="CID_dom"/>
</dbReference>
<feature type="compositionally biased region" description="Polar residues" evidence="1">
    <location>
        <begin position="599"/>
        <end position="619"/>
    </location>
</feature>
<accession>A0A369JLV2</accession>
<dbReference type="InterPro" id="IPR047415">
    <property type="entry name" value="Pcf11_CID"/>
</dbReference>
<evidence type="ECO:0000256" key="1">
    <source>
        <dbReference type="SAM" id="MobiDB-lite"/>
    </source>
</evidence>
<sequence>MSLYSHQHYGQSSYPSFHQPSAQTGYQYQYQQPPPPPPIAPPPIFQLDPVTFRRDYTNRLAELTVNSRPIIQNLSMLAQEYSRYAEIVAQCLEAHIRRVPPWMKLPAFYLLDAISKNVYEPYARHFAVFVIPLFLETYGQVDENTRSKMEEMLLTWRTGSPHGKELFGVPPQVAIERGVWGDGGAGHNINQAFSSGSGHITKSQVLSELEFTLGQKERALQSNPYDTTSQNHISVLHQLRKLVEAGVSQEELQQILAQLRTLVRSTAPPPPPPPPVPPVQWQPQPSYPTQPPAQLPFATGSLRPFPQVETSVNPSYPSDAAHGVKLESSLSSMARASTSTPTPAATGPPTNIANLLSTLLKAGVVSANGTPLGAGATAKEEATKQNLAENDDLEREAARAYRQAILSQPIKLTSSDITKKRPQIVEFLYDQLSAQCKQCGIRFADTIIGKKSMEDHLDMHFRQNRKANQNVGRGHSRSWFIGVEDWVHDLSVDAKGKGRADGPRRLNPKAAAAAEVAKRDAELRALFVVVPPGDEAKTISCPICKETLKSEFLEDDEDWVWKNAVMKDERVYHATCHAEAVVSTNSLAARLRTELATGRSRSATPEAQTTSGSVSHTRSTPPPATLRDSMSKSPSRSPATESRLAGTKRKVDQNESTTTGEADGTPPLKKMALSQLSTTV</sequence>
<evidence type="ECO:0000313" key="3">
    <source>
        <dbReference type="EMBL" id="RDB22818.1"/>
    </source>
</evidence>
<evidence type="ECO:0000259" key="2">
    <source>
        <dbReference type="PROSITE" id="PS51391"/>
    </source>
</evidence>
<feature type="domain" description="CID" evidence="2">
    <location>
        <begin position="48"/>
        <end position="183"/>
    </location>
</feature>
<keyword evidence="4" id="KW-1185">Reference proteome</keyword>
<dbReference type="Proteomes" id="UP000076154">
    <property type="component" value="Unassembled WGS sequence"/>
</dbReference>
<dbReference type="GO" id="GO:0005849">
    <property type="term" value="C:mRNA cleavage factor complex"/>
    <property type="evidence" value="ECO:0007669"/>
    <property type="project" value="TreeGrafter"/>
</dbReference>
<feature type="compositionally biased region" description="Pro residues" evidence="1">
    <location>
        <begin position="267"/>
        <end position="294"/>
    </location>
</feature>
<dbReference type="SMART" id="SM00582">
    <property type="entry name" value="RPR"/>
    <property type="match status" value="1"/>
</dbReference>
<dbReference type="Pfam" id="PF21936">
    <property type="entry name" value="Pcf11_C"/>
    <property type="match status" value="1"/>
</dbReference>
<feature type="region of interest" description="Disordered" evidence="1">
    <location>
        <begin position="595"/>
        <end position="680"/>
    </location>
</feature>
<reference evidence="3" key="1">
    <citation type="submission" date="2018-04" db="EMBL/GenBank/DDBJ databases">
        <title>Whole genome sequencing of Hypsizygus marmoreus.</title>
        <authorList>
            <person name="Choi I.-G."/>
            <person name="Min B."/>
            <person name="Kim J.-G."/>
            <person name="Kim S."/>
            <person name="Oh Y.-L."/>
            <person name="Kong W.-S."/>
            <person name="Park H."/>
            <person name="Jeong J."/>
            <person name="Song E.-S."/>
        </authorList>
    </citation>
    <scope>NUCLEOTIDE SEQUENCE [LARGE SCALE GENOMIC DNA]</scope>
    <source>
        <strain evidence="3">51987-8</strain>
    </source>
</reference>
<dbReference type="SUPFAM" id="SSF48464">
    <property type="entry name" value="ENTH/VHS domain"/>
    <property type="match status" value="1"/>
</dbReference>
<organism evidence="3 4">
    <name type="scientific">Hypsizygus marmoreus</name>
    <name type="common">White beech mushroom</name>
    <name type="synonym">Agaricus marmoreus</name>
    <dbReference type="NCBI Taxonomy" id="39966"/>
    <lineage>
        <taxon>Eukaryota</taxon>
        <taxon>Fungi</taxon>
        <taxon>Dikarya</taxon>
        <taxon>Basidiomycota</taxon>
        <taxon>Agaricomycotina</taxon>
        <taxon>Agaricomycetes</taxon>
        <taxon>Agaricomycetidae</taxon>
        <taxon>Agaricales</taxon>
        <taxon>Tricholomatineae</taxon>
        <taxon>Lyophyllaceae</taxon>
        <taxon>Hypsizygus</taxon>
    </lineage>
</organism>
<dbReference type="PANTHER" id="PTHR15921">
    <property type="entry name" value="PRE-MRNA CLEAVAGE COMPLEX II"/>
    <property type="match status" value="1"/>
</dbReference>
<feature type="compositionally biased region" description="Polar residues" evidence="1">
    <location>
        <begin position="631"/>
        <end position="640"/>
    </location>
</feature>
<dbReference type="GO" id="GO:0005737">
    <property type="term" value="C:cytoplasm"/>
    <property type="evidence" value="ECO:0007669"/>
    <property type="project" value="TreeGrafter"/>
</dbReference>
<dbReference type="GO" id="GO:0031124">
    <property type="term" value="P:mRNA 3'-end processing"/>
    <property type="evidence" value="ECO:0007669"/>
    <property type="project" value="InterPro"/>
</dbReference>
<name>A0A369JLV2_HYPMA</name>
<comment type="caution">
    <text evidence="3">The sequence shown here is derived from an EMBL/GenBank/DDBJ whole genome shotgun (WGS) entry which is preliminary data.</text>
</comment>
<dbReference type="Pfam" id="PF04818">
    <property type="entry name" value="CID"/>
    <property type="match status" value="1"/>
</dbReference>